<dbReference type="GO" id="GO:0020037">
    <property type="term" value="F:heme binding"/>
    <property type="evidence" value="ECO:0007669"/>
    <property type="project" value="InterPro"/>
</dbReference>
<keyword evidence="3 6" id="KW-0479">Metal-binding</keyword>
<dbReference type="InterPro" id="IPR009056">
    <property type="entry name" value="Cyt_c-like_dom"/>
</dbReference>
<dbReference type="GO" id="GO:0030313">
    <property type="term" value="C:cell envelope"/>
    <property type="evidence" value="ECO:0007669"/>
    <property type="project" value="UniProtKB-SubCell"/>
</dbReference>
<sequence>MRTVLRTSWSPMKSVIKIMLGISAYCLLVSFSGNSPMREEALRRAAIQAGVVPLEEIQIETDPDLVEIGAVLFESELLSFNGDTSCSTCHLDEFASADGLPNAVGTGGHGEGLKRLESGGDVVPRNTLALWGRGSKGFDTLFWDGKIKRTDNGIISQFGSSVPSNDDPLFVAVHLPFVEIREMVVRDSGVREDLEKEDVDSAAEIYSVLTQRIQEDIELGPAIAAANEVSVEALEFKHIAASVAAFIRERFSVRRTRFHDFVFNGGELSAEELEGGLIFYGKGRCSSCHTGSLLSDLKFHAMPFLQAGFGKNGFGVDYGRFNVTYDTTDLYKFRTPPLISVAKTGPWTHSGSMSSLQNVIVAHLDPLSAYDGSGRSARQRREDLARLARWIDTEALPEPLSGQEIESVVSFLETLNAGPADP</sequence>
<dbReference type="GO" id="GO:0009055">
    <property type="term" value="F:electron transfer activity"/>
    <property type="evidence" value="ECO:0007669"/>
    <property type="project" value="InterPro"/>
</dbReference>
<evidence type="ECO:0000313" key="9">
    <source>
        <dbReference type="Proteomes" id="UP000265845"/>
    </source>
</evidence>
<evidence type="ECO:0000259" key="7">
    <source>
        <dbReference type="PROSITE" id="PS51007"/>
    </source>
</evidence>
<dbReference type="PROSITE" id="PS51007">
    <property type="entry name" value="CYTC"/>
    <property type="match status" value="2"/>
</dbReference>
<dbReference type="NCBIfam" id="TIGR03981">
    <property type="entry name" value="SAM_quin_mod"/>
    <property type="match status" value="1"/>
</dbReference>
<feature type="domain" description="Cytochrome c" evidence="7">
    <location>
        <begin position="64"/>
        <end position="163"/>
    </location>
</feature>
<keyword evidence="2 6" id="KW-0349">Heme</keyword>
<dbReference type="GO" id="GO:0046872">
    <property type="term" value="F:metal ion binding"/>
    <property type="evidence" value="ECO:0007669"/>
    <property type="project" value="UniProtKB-KW"/>
</dbReference>
<dbReference type="EMBL" id="QWGA01000008">
    <property type="protein sequence ID" value="RIJ27790.1"/>
    <property type="molecule type" value="Genomic_DNA"/>
</dbReference>
<accession>A0A399R8N8</accession>
<evidence type="ECO:0000313" key="8">
    <source>
        <dbReference type="EMBL" id="RIJ27790.1"/>
    </source>
</evidence>
<evidence type="ECO:0000256" key="6">
    <source>
        <dbReference type="PROSITE-ProRule" id="PRU00433"/>
    </source>
</evidence>
<dbReference type="InterPro" id="IPR036909">
    <property type="entry name" value="Cyt_c-like_dom_sf"/>
</dbReference>
<dbReference type="GO" id="GO:0004130">
    <property type="term" value="F:cytochrome-c peroxidase activity"/>
    <property type="evidence" value="ECO:0007669"/>
    <property type="project" value="TreeGrafter"/>
</dbReference>
<dbReference type="Gene3D" id="1.10.760.10">
    <property type="entry name" value="Cytochrome c-like domain"/>
    <property type="match status" value="2"/>
</dbReference>
<dbReference type="Proteomes" id="UP000265845">
    <property type="component" value="Unassembled WGS sequence"/>
</dbReference>
<dbReference type="AlphaFoldDB" id="A0A399R8N8"/>
<dbReference type="OrthoDB" id="9805202at2"/>
<dbReference type="InterPro" id="IPR004852">
    <property type="entry name" value="Di-haem_cyt_c_peroxidsae"/>
</dbReference>
<comment type="subcellular location">
    <subcellularLocation>
        <location evidence="1">Cell envelope</location>
    </subcellularLocation>
</comment>
<keyword evidence="9" id="KW-1185">Reference proteome</keyword>
<proteinExistence type="predicted"/>
<reference evidence="8 9" key="1">
    <citation type="submission" date="2018-08" db="EMBL/GenBank/DDBJ databases">
        <title>Henriciella mobilis sp. nov., isolated from seawater.</title>
        <authorList>
            <person name="Cheng H."/>
            <person name="Wu Y.-H."/>
            <person name="Xu X.-W."/>
            <person name="Guo L.-L."/>
        </authorList>
    </citation>
    <scope>NUCLEOTIDE SEQUENCE [LARGE SCALE GENOMIC DNA]</scope>
    <source>
        <strain evidence="8 9">CCUG67844</strain>
    </source>
</reference>
<name>A0A399R8N8_9PROT</name>
<protein>
    <submittedName>
        <fullName evidence="8">Methylamine utilization protein MauG</fullName>
    </submittedName>
</protein>
<evidence type="ECO:0000256" key="4">
    <source>
        <dbReference type="ARBA" id="ARBA00023002"/>
    </source>
</evidence>
<evidence type="ECO:0000256" key="5">
    <source>
        <dbReference type="ARBA" id="ARBA00023004"/>
    </source>
</evidence>
<gene>
    <name evidence="8" type="ORF">D1222_15595</name>
</gene>
<evidence type="ECO:0000256" key="2">
    <source>
        <dbReference type="ARBA" id="ARBA00022617"/>
    </source>
</evidence>
<evidence type="ECO:0000256" key="1">
    <source>
        <dbReference type="ARBA" id="ARBA00004196"/>
    </source>
</evidence>
<organism evidence="8 9">
    <name type="scientific">Henriciella algicola</name>
    <dbReference type="NCBI Taxonomy" id="1608422"/>
    <lineage>
        <taxon>Bacteria</taxon>
        <taxon>Pseudomonadati</taxon>
        <taxon>Pseudomonadota</taxon>
        <taxon>Alphaproteobacteria</taxon>
        <taxon>Hyphomonadales</taxon>
        <taxon>Hyphomonadaceae</taxon>
        <taxon>Henriciella</taxon>
    </lineage>
</organism>
<dbReference type="Pfam" id="PF03150">
    <property type="entry name" value="CCP_MauG"/>
    <property type="match status" value="1"/>
</dbReference>
<comment type="caution">
    <text evidence="8">The sequence shown here is derived from an EMBL/GenBank/DDBJ whole genome shotgun (WGS) entry which is preliminary data.</text>
</comment>
<evidence type="ECO:0000256" key="3">
    <source>
        <dbReference type="ARBA" id="ARBA00022723"/>
    </source>
</evidence>
<dbReference type="PANTHER" id="PTHR30600">
    <property type="entry name" value="CYTOCHROME C PEROXIDASE-RELATED"/>
    <property type="match status" value="1"/>
</dbReference>
<keyword evidence="4" id="KW-0560">Oxidoreductase</keyword>
<keyword evidence="5 6" id="KW-0408">Iron</keyword>
<dbReference type="SUPFAM" id="SSF46626">
    <property type="entry name" value="Cytochrome c"/>
    <property type="match status" value="2"/>
</dbReference>
<dbReference type="InterPro" id="IPR023893">
    <property type="entry name" value="MauG-like"/>
</dbReference>
<feature type="domain" description="Cytochrome c" evidence="7">
    <location>
        <begin position="270"/>
        <end position="416"/>
    </location>
</feature>
<dbReference type="InterPro" id="IPR051395">
    <property type="entry name" value="Cytochrome_c_Peroxidase/MauG"/>
</dbReference>